<dbReference type="RefSeq" id="WP_152586390.1">
    <property type="nucleotide sequence ID" value="NZ_CP045423.1"/>
</dbReference>
<organism evidence="2 3">
    <name type="scientific">Microvirga thermotolerans</name>
    <dbReference type="NCBI Taxonomy" id="2651334"/>
    <lineage>
        <taxon>Bacteria</taxon>
        <taxon>Pseudomonadati</taxon>
        <taxon>Pseudomonadota</taxon>
        <taxon>Alphaproteobacteria</taxon>
        <taxon>Hyphomicrobiales</taxon>
        <taxon>Methylobacteriaceae</taxon>
        <taxon>Microvirga</taxon>
    </lineage>
</organism>
<dbReference type="Pfam" id="PF00156">
    <property type="entry name" value="Pribosyltran"/>
    <property type="match status" value="1"/>
</dbReference>
<gene>
    <name evidence="2" type="ORF">GDR74_11200</name>
</gene>
<dbReference type="KEGG" id="mico:GDR74_11200"/>
<evidence type="ECO:0000259" key="1">
    <source>
        <dbReference type="Pfam" id="PF00156"/>
    </source>
</evidence>
<dbReference type="GO" id="GO:0016757">
    <property type="term" value="F:glycosyltransferase activity"/>
    <property type="evidence" value="ECO:0007669"/>
    <property type="project" value="UniProtKB-KW"/>
</dbReference>
<keyword evidence="2" id="KW-0808">Transferase</keyword>
<dbReference type="CDD" id="cd06223">
    <property type="entry name" value="PRTases_typeI"/>
    <property type="match status" value="1"/>
</dbReference>
<name>A0A5P9JYB8_9HYPH</name>
<feature type="domain" description="Phosphoribosyltransferase" evidence="1">
    <location>
        <begin position="17"/>
        <end position="192"/>
    </location>
</feature>
<evidence type="ECO:0000313" key="2">
    <source>
        <dbReference type="EMBL" id="QFU16748.1"/>
    </source>
</evidence>
<dbReference type="EMBL" id="CP045423">
    <property type="protein sequence ID" value="QFU16748.1"/>
    <property type="molecule type" value="Genomic_DNA"/>
</dbReference>
<dbReference type="Gene3D" id="3.30.1310.20">
    <property type="entry name" value="PRTase-like"/>
    <property type="match status" value="1"/>
</dbReference>
<sequence length="214" mass="23226">MDSARFRDRDDAGAQLASRLAGMNLADPVVLALPRGGVPVARPIAKALDAPLDLLLVRKIGVPSQPELAAAAIVDGEHPEIVFNRDVMSLVGLSDDAIDDLAQPELWELERRRRVYLKDRKPVPVEGRTAIVVDDGIATGTTVRAALAALRRRNPASLVLAVPVAPDETVAALRPLVDDLVCLSIPRDFYAISPFYEEFHQLTDAEVTRMLEPA</sequence>
<dbReference type="AlphaFoldDB" id="A0A5P9JYB8"/>
<dbReference type="InterPro" id="IPR000836">
    <property type="entry name" value="PRTase_dom"/>
</dbReference>
<keyword evidence="3" id="KW-1185">Reference proteome</keyword>
<dbReference type="InterPro" id="IPR029057">
    <property type="entry name" value="PRTase-like"/>
</dbReference>
<evidence type="ECO:0000313" key="3">
    <source>
        <dbReference type="Proteomes" id="UP000325614"/>
    </source>
</evidence>
<accession>A0A5P9JYB8</accession>
<dbReference type="SUPFAM" id="SSF53271">
    <property type="entry name" value="PRTase-like"/>
    <property type="match status" value="1"/>
</dbReference>
<reference evidence="2 3" key="1">
    <citation type="submission" date="2019-10" db="EMBL/GenBank/DDBJ databases">
        <title>Isolation, Identification of Microvirga thermotolerans HR1, a novel thermophilic bacterium and Comparative Genomics of the genus Microvirga.</title>
        <authorList>
            <person name="Li J."/>
            <person name="Zhang W."/>
            <person name="Lin M."/>
            <person name="Wang J."/>
        </authorList>
    </citation>
    <scope>NUCLEOTIDE SEQUENCE [LARGE SCALE GENOMIC DNA]</scope>
    <source>
        <strain evidence="2 3">HR1</strain>
    </source>
</reference>
<dbReference type="Gene3D" id="3.40.50.2020">
    <property type="match status" value="1"/>
</dbReference>
<proteinExistence type="predicted"/>
<keyword evidence="2" id="KW-0328">Glycosyltransferase</keyword>
<protein>
    <submittedName>
        <fullName evidence="2">Phosphoribosyltransferase</fullName>
    </submittedName>
</protein>
<dbReference type="Proteomes" id="UP000325614">
    <property type="component" value="Chromosome"/>
</dbReference>